<dbReference type="Pfam" id="PF13855">
    <property type="entry name" value="LRR_8"/>
    <property type="match status" value="2"/>
</dbReference>
<evidence type="ECO:0000313" key="3">
    <source>
        <dbReference type="EMBL" id="KAK7826935.1"/>
    </source>
</evidence>
<evidence type="ECO:0000313" key="4">
    <source>
        <dbReference type="Proteomes" id="UP000237347"/>
    </source>
</evidence>
<dbReference type="Proteomes" id="UP000237347">
    <property type="component" value="Unassembled WGS sequence"/>
</dbReference>
<keyword evidence="2" id="KW-0677">Repeat</keyword>
<evidence type="ECO:0000256" key="2">
    <source>
        <dbReference type="ARBA" id="ARBA00022737"/>
    </source>
</evidence>
<reference evidence="3 4" key="1">
    <citation type="journal article" date="2018" name="Sci. Data">
        <title>The draft genome sequence of cork oak.</title>
        <authorList>
            <person name="Ramos A.M."/>
            <person name="Usie A."/>
            <person name="Barbosa P."/>
            <person name="Barros P.M."/>
            <person name="Capote T."/>
            <person name="Chaves I."/>
            <person name="Simoes F."/>
            <person name="Abreu I."/>
            <person name="Carrasquinho I."/>
            <person name="Faro C."/>
            <person name="Guimaraes J.B."/>
            <person name="Mendonca D."/>
            <person name="Nobrega F."/>
            <person name="Rodrigues L."/>
            <person name="Saibo N.J.M."/>
            <person name="Varela M.C."/>
            <person name="Egas C."/>
            <person name="Matos J."/>
            <person name="Miguel C.M."/>
            <person name="Oliveira M.M."/>
            <person name="Ricardo C.P."/>
            <person name="Goncalves S."/>
        </authorList>
    </citation>
    <scope>NUCLEOTIDE SEQUENCE [LARGE SCALE GENOMIC DNA]</scope>
    <source>
        <strain evidence="4">cv. HL8</strain>
    </source>
</reference>
<organism evidence="3 4">
    <name type="scientific">Quercus suber</name>
    <name type="common">Cork oak</name>
    <dbReference type="NCBI Taxonomy" id="58331"/>
    <lineage>
        <taxon>Eukaryota</taxon>
        <taxon>Viridiplantae</taxon>
        <taxon>Streptophyta</taxon>
        <taxon>Embryophyta</taxon>
        <taxon>Tracheophyta</taxon>
        <taxon>Spermatophyta</taxon>
        <taxon>Magnoliopsida</taxon>
        <taxon>eudicotyledons</taxon>
        <taxon>Gunneridae</taxon>
        <taxon>Pentapetalae</taxon>
        <taxon>rosids</taxon>
        <taxon>fabids</taxon>
        <taxon>Fagales</taxon>
        <taxon>Fagaceae</taxon>
        <taxon>Quercus</taxon>
    </lineage>
</organism>
<keyword evidence="4" id="KW-1185">Reference proteome</keyword>
<dbReference type="AlphaFoldDB" id="A0AAW0JJM9"/>
<name>A0AAW0JJM9_QUESU</name>
<proteinExistence type="predicted"/>
<protein>
    <submittedName>
        <fullName evidence="3">Receptor-like protein 50</fullName>
    </submittedName>
</protein>
<dbReference type="EMBL" id="PKMF04000533">
    <property type="protein sequence ID" value="KAK7826935.1"/>
    <property type="molecule type" value="Genomic_DNA"/>
</dbReference>
<comment type="caution">
    <text evidence="3">The sequence shown here is derived from an EMBL/GenBank/DDBJ whole genome shotgun (WGS) entry which is preliminary data.</text>
</comment>
<gene>
    <name evidence="3" type="primary">RLP50_0</name>
    <name evidence="3" type="ORF">CFP56_031591</name>
</gene>
<keyword evidence="1" id="KW-0433">Leucine-rich repeat</keyword>
<feature type="non-terminal residue" evidence="3">
    <location>
        <position position="1"/>
    </location>
</feature>
<dbReference type="PRINTS" id="PR00019">
    <property type="entry name" value="LEURICHRPT"/>
</dbReference>
<dbReference type="PANTHER" id="PTHR46662">
    <property type="entry name" value="DI-GLUCOSE BINDING PROTEIN WITH LEUCINE-RICH REPEAT DOMAIN-CONTAINING PROTEIN"/>
    <property type="match status" value="1"/>
</dbReference>
<dbReference type="Gene3D" id="3.80.10.10">
    <property type="entry name" value="Ribonuclease Inhibitor"/>
    <property type="match status" value="4"/>
</dbReference>
<dbReference type="SUPFAM" id="SSF52058">
    <property type="entry name" value="L domain-like"/>
    <property type="match status" value="1"/>
</dbReference>
<dbReference type="InterPro" id="IPR032675">
    <property type="entry name" value="LRR_dom_sf"/>
</dbReference>
<dbReference type="InterPro" id="IPR001611">
    <property type="entry name" value="Leu-rich_rpt"/>
</dbReference>
<dbReference type="FunFam" id="3.80.10.10:FF:000383">
    <property type="entry name" value="Leucine-rich repeat receptor protein kinase EMS1"/>
    <property type="match status" value="1"/>
</dbReference>
<accession>A0AAW0JJM9</accession>
<evidence type="ECO:0000256" key="1">
    <source>
        <dbReference type="ARBA" id="ARBA00022614"/>
    </source>
</evidence>
<dbReference type="Pfam" id="PF00560">
    <property type="entry name" value="LRR_1"/>
    <property type="match status" value="2"/>
</dbReference>
<sequence length="352" mass="39748">VRGPLDSSLQKLQSLPVIRLDYNYFSAPIPDFFACFRNLTTLCLSFCGISGQFPKHIFQVPTLQMIDLSNNYLLQGTLPDSIGNLKMLSRIDLSFCNFNGSIPSSIANLTQLVYLDISSNNFTGPVPSFNMAKNMTKINLSFNNLTGQITFTHWEDLQSLVELILCFNLLEGDIPTTLFSLPLLLRLELSNNQFSGQLHEFSNVSSFLLQALDLSNNNLEGPIPMSVLELRGLQTLQLSSNNFSGSFQLDVFQQLRNLSMLDLSYNSLLIEHNRTNYTFDQIVTLQLASCKLKTFPNFWINHTTLLNLDLSNNQIHGEIPNWTFTQFSYYIVFSRPSLQPTLGATPNTPIIF</sequence>
<dbReference type="PANTHER" id="PTHR46662:SF107">
    <property type="entry name" value="LRR RECEPTOR-LIKE SERINE_THREONINE-PROTEIN KINASE GSO2"/>
    <property type="match status" value="1"/>
</dbReference>